<proteinExistence type="predicted"/>
<sequence length="69" mass="7434">MVAISARIKVNWVHFLFNILAAIVSTPGKQSYGFGVQLSQLLGKLVKADLGESVALHPLKVLNTKSVDT</sequence>
<keyword evidence="1" id="KW-0732">Signal</keyword>
<evidence type="ECO:0000313" key="2">
    <source>
        <dbReference type="EMBL" id="KZV23062.1"/>
    </source>
</evidence>
<evidence type="ECO:0000313" key="3">
    <source>
        <dbReference type="Proteomes" id="UP000250235"/>
    </source>
</evidence>
<protein>
    <submittedName>
        <fullName evidence="2">Uncharacterized protein</fullName>
    </submittedName>
</protein>
<dbReference type="EMBL" id="KV013962">
    <property type="protein sequence ID" value="KZV23062.1"/>
    <property type="molecule type" value="Genomic_DNA"/>
</dbReference>
<gene>
    <name evidence="2" type="ORF">F511_08743</name>
</gene>
<reference evidence="2 3" key="1">
    <citation type="journal article" date="2015" name="Proc. Natl. Acad. Sci. U.S.A.">
        <title>The resurrection genome of Boea hygrometrica: A blueprint for survival of dehydration.</title>
        <authorList>
            <person name="Xiao L."/>
            <person name="Yang G."/>
            <person name="Zhang L."/>
            <person name="Yang X."/>
            <person name="Zhao S."/>
            <person name="Ji Z."/>
            <person name="Zhou Q."/>
            <person name="Hu M."/>
            <person name="Wang Y."/>
            <person name="Chen M."/>
            <person name="Xu Y."/>
            <person name="Jin H."/>
            <person name="Xiao X."/>
            <person name="Hu G."/>
            <person name="Bao F."/>
            <person name="Hu Y."/>
            <person name="Wan P."/>
            <person name="Li L."/>
            <person name="Deng X."/>
            <person name="Kuang T."/>
            <person name="Xiang C."/>
            <person name="Zhu J.K."/>
            <person name="Oliver M.J."/>
            <person name="He Y."/>
        </authorList>
    </citation>
    <scope>NUCLEOTIDE SEQUENCE [LARGE SCALE GENOMIC DNA]</scope>
    <source>
        <strain evidence="3">cv. XS01</strain>
    </source>
</reference>
<dbReference type="AlphaFoldDB" id="A0A2Z7AV24"/>
<dbReference type="Proteomes" id="UP000250235">
    <property type="component" value="Unassembled WGS sequence"/>
</dbReference>
<evidence type="ECO:0000256" key="1">
    <source>
        <dbReference type="SAM" id="SignalP"/>
    </source>
</evidence>
<name>A0A2Z7AV24_9LAMI</name>
<feature type="chain" id="PRO_5016384264" evidence="1">
    <location>
        <begin position="29"/>
        <end position="69"/>
    </location>
</feature>
<accession>A0A2Z7AV24</accession>
<feature type="signal peptide" evidence="1">
    <location>
        <begin position="1"/>
        <end position="28"/>
    </location>
</feature>
<keyword evidence="3" id="KW-1185">Reference proteome</keyword>
<organism evidence="2 3">
    <name type="scientific">Dorcoceras hygrometricum</name>
    <dbReference type="NCBI Taxonomy" id="472368"/>
    <lineage>
        <taxon>Eukaryota</taxon>
        <taxon>Viridiplantae</taxon>
        <taxon>Streptophyta</taxon>
        <taxon>Embryophyta</taxon>
        <taxon>Tracheophyta</taxon>
        <taxon>Spermatophyta</taxon>
        <taxon>Magnoliopsida</taxon>
        <taxon>eudicotyledons</taxon>
        <taxon>Gunneridae</taxon>
        <taxon>Pentapetalae</taxon>
        <taxon>asterids</taxon>
        <taxon>lamiids</taxon>
        <taxon>Lamiales</taxon>
        <taxon>Gesneriaceae</taxon>
        <taxon>Didymocarpoideae</taxon>
        <taxon>Trichosporeae</taxon>
        <taxon>Loxocarpinae</taxon>
        <taxon>Dorcoceras</taxon>
    </lineage>
</organism>